<dbReference type="EMBL" id="KM198929">
    <property type="protein sequence ID" value="AIU44653.1"/>
    <property type="molecule type" value="Genomic_DNA"/>
</dbReference>
<evidence type="ECO:0000256" key="3">
    <source>
        <dbReference type="ARBA" id="ARBA00022692"/>
    </source>
</evidence>
<dbReference type="InterPro" id="IPR012595">
    <property type="entry name" value="PetM_cyt_b6/f_cplx_su7"/>
</dbReference>
<keyword evidence="6 7" id="KW-0472">Membrane</keyword>
<geneLocation type="plastid" evidence="9"/>
<organism evidence="9">
    <name type="scientific">Cyanophora paradoxa</name>
    <dbReference type="NCBI Taxonomy" id="2762"/>
    <lineage>
        <taxon>Eukaryota</taxon>
        <taxon>Glaucocystophyceae</taxon>
        <taxon>Cyanophorales</taxon>
        <taxon>Cyanophoraceae</taxon>
        <taxon>Cyanophora</taxon>
    </lineage>
</organism>
<proteinExistence type="inferred from homology"/>
<comment type="subcellular location">
    <subcellularLocation>
        <location evidence="7">Cellular thylakoid membrane</location>
        <topology evidence="7">Single-pass membrane protein</topology>
    </subcellularLocation>
    <subcellularLocation>
        <location evidence="1">Membrane</location>
        <topology evidence="1">Single-pass membrane protein</topology>
    </subcellularLocation>
</comment>
<protein>
    <recommendedName>
        <fullName evidence="7">Cytochrome b6-f complex subunit 7</fullName>
    </recommendedName>
    <alternativeName>
        <fullName evidence="7">Cytochrome b6-f complex subunit PetM</fullName>
    </alternativeName>
    <alternativeName>
        <fullName evidence="7">Cytochrome b6-f complex subunit VII</fullName>
    </alternativeName>
</protein>
<keyword evidence="3 7" id="KW-0812">Transmembrane</keyword>
<evidence type="ECO:0000313" key="9">
    <source>
        <dbReference type="EMBL" id="AIU44653.1"/>
    </source>
</evidence>
<accession>A0A097PBK9</accession>
<keyword evidence="4 7" id="KW-0249">Electron transport</keyword>
<keyword evidence="9" id="KW-0934">Plastid</keyword>
<evidence type="ECO:0000256" key="1">
    <source>
        <dbReference type="ARBA" id="ARBA00004167"/>
    </source>
</evidence>
<evidence type="ECO:0000256" key="5">
    <source>
        <dbReference type="ARBA" id="ARBA00022989"/>
    </source>
</evidence>
<gene>
    <name evidence="9" type="primary">petX</name>
    <name evidence="7" type="synonym">petM</name>
</gene>
<evidence type="ECO:0000256" key="4">
    <source>
        <dbReference type="ARBA" id="ARBA00022982"/>
    </source>
</evidence>
<reference evidence="9" key="2">
    <citation type="submission" date="2014-07" db="EMBL/GenBank/DDBJ databases">
        <authorList>
            <person name="David S.R."/>
            <person name="Jackson C.J."/>
            <person name="Adrian R.-P."/>
        </authorList>
    </citation>
    <scope>NUCLEOTIDE SEQUENCE</scope>
    <source>
        <strain evidence="9">NIES-763</strain>
    </source>
</reference>
<comment type="similarity">
    <text evidence="7">Belongs to the PetM family.</text>
</comment>
<evidence type="ECO:0000256" key="2">
    <source>
        <dbReference type="ARBA" id="ARBA00022448"/>
    </source>
</evidence>
<keyword evidence="7" id="KW-0602">Photosynthesis</keyword>
<comment type="function">
    <text evidence="7">Component of the cytochrome b6-f complex, which mediates electron transfer between photosystem II (PSII) and photosystem I (PSI), cyclic electron flow around PSI, and state transitions.</text>
</comment>
<dbReference type="GO" id="GO:0009512">
    <property type="term" value="C:cytochrome b6f complex"/>
    <property type="evidence" value="ECO:0007669"/>
    <property type="project" value="InterPro"/>
</dbReference>
<keyword evidence="2 7" id="KW-0813">Transport</keyword>
<dbReference type="GO" id="GO:0015979">
    <property type="term" value="P:photosynthesis"/>
    <property type="evidence" value="ECO:0007669"/>
    <property type="project" value="UniProtKB-KW"/>
</dbReference>
<keyword evidence="7" id="KW-0793">Thylakoid</keyword>
<name>A0A097PBK9_CYAPA</name>
<dbReference type="HAMAP" id="MF_00396">
    <property type="entry name" value="Cytb6_f_PetM"/>
    <property type="match status" value="1"/>
</dbReference>
<reference evidence="9" key="1">
    <citation type="journal article" date="2014" name="Mol. Phylogenet. Evol.">
        <title>Nucleotide substitution analyses of the glaucophyte Cyanophora suggest an ancestrally lower mutation rate in plastid vs mitochondrial DNA for the Archaeplastida.</title>
        <authorList>
            <person name="Smith D.R."/>
            <person name="Jackson C.J."/>
            <person name="Reyes-Prieto A."/>
        </authorList>
    </citation>
    <scope>NUCLEOTIDE SEQUENCE</scope>
    <source>
        <strain evidence="9">NIES-763</strain>
    </source>
</reference>
<evidence type="ECO:0000256" key="8">
    <source>
        <dbReference type="SAM" id="Phobius"/>
    </source>
</evidence>
<evidence type="ECO:0000256" key="7">
    <source>
        <dbReference type="HAMAP-Rule" id="MF_00396"/>
    </source>
</evidence>
<evidence type="ECO:0000256" key="6">
    <source>
        <dbReference type="ARBA" id="ARBA00023136"/>
    </source>
</evidence>
<dbReference type="GO" id="GO:0009055">
    <property type="term" value="F:electron transfer activity"/>
    <property type="evidence" value="ECO:0007669"/>
    <property type="project" value="UniProtKB-UniRule"/>
</dbReference>
<dbReference type="GO" id="GO:0042651">
    <property type="term" value="C:thylakoid membrane"/>
    <property type="evidence" value="ECO:0007669"/>
    <property type="project" value="UniProtKB-UniRule"/>
</dbReference>
<comment type="subunit">
    <text evidence="7">The 4 large subunits of the cytochrome b6-f complex are cytochrome b6, subunit IV (17 kDa polypeptide, PetD), cytochrome f and the Rieske protein, while the 4 small subunits are PetG, PetL, PetM and PetN. The complex functions as a dimer.</text>
</comment>
<sequence length="33" mass="3585">MGKEIFNTAVICFTLTLIGLSLGFVLLKIQGDE</sequence>
<dbReference type="NCBIfam" id="NF008826">
    <property type="entry name" value="PRK11876.1-2"/>
    <property type="match status" value="1"/>
</dbReference>
<keyword evidence="5 7" id="KW-1133">Transmembrane helix</keyword>
<feature type="transmembrane region" description="Helical" evidence="8">
    <location>
        <begin position="6"/>
        <end position="27"/>
    </location>
</feature>
<dbReference type="SUPFAM" id="SSF103441">
    <property type="entry name" value="PetM subunit of the cytochrome b6f complex"/>
    <property type="match status" value="1"/>
</dbReference>
<dbReference type="Pfam" id="PF08041">
    <property type="entry name" value="PetM"/>
    <property type="match status" value="1"/>
</dbReference>
<dbReference type="AlphaFoldDB" id="A0A097PBK9"/>